<dbReference type="Gene3D" id="1.20.144.10">
    <property type="entry name" value="Phosphatidic acid phosphatase type 2/haloperoxidase"/>
    <property type="match status" value="1"/>
</dbReference>
<evidence type="ECO:0000313" key="3">
    <source>
        <dbReference type="EMBL" id="CUH75617.1"/>
    </source>
</evidence>
<feature type="transmembrane region" description="Helical" evidence="1">
    <location>
        <begin position="146"/>
        <end position="164"/>
    </location>
</feature>
<reference evidence="3 4" key="1">
    <citation type="submission" date="2015-09" db="EMBL/GenBank/DDBJ databases">
        <authorList>
            <consortium name="Swine Surveillance"/>
        </authorList>
    </citation>
    <scope>NUCLEOTIDE SEQUENCE [LARGE SCALE GENOMIC DNA]</scope>
    <source>
        <strain evidence="3 4">CECT 7557</strain>
    </source>
</reference>
<evidence type="ECO:0000256" key="1">
    <source>
        <dbReference type="SAM" id="Phobius"/>
    </source>
</evidence>
<name>A0A0N7LYR7_9RHOB</name>
<feature type="transmembrane region" description="Helical" evidence="1">
    <location>
        <begin position="171"/>
        <end position="187"/>
    </location>
</feature>
<feature type="transmembrane region" description="Helical" evidence="1">
    <location>
        <begin position="199"/>
        <end position="216"/>
    </location>
</feature>
<evidence type="ECO:0000313" key="4">
    <source>
        <dbReference type="Proteomes" id="UP000052022"/>
    </source>
</evidence>
<protein>
    <submittedName>
        <fullName evidence="3">PAP2 (Acid phosphatase) superfamily protein</fullName>
    </submittedName>
</protein>
<dbReference type="STRING" id="928856.SAMN04488049_103308"/>
<feature type="transmembrane region" description="Helical" evidence="1">
    <location>
        <begin position="52"/>
        <end position="72"/>
    </location>
</feature>
<keyword evidence="1" id="KW-1133">Transmembrane helix</keyword>
<dbReference type="Pfam" id="PF01569">
    <property type="entry name" value="PAP2"/>
    <property type="match status" value="1"/>
</dbReference>
<dbReference type="InterPro" id="IPR000326">
    <property type="entry name" value="PAP2/HPO"/>
</dbReference>
<dbReference type="OrthoDB" id="9813524at2"/>
<feature type="transmembrane region" description="Helical" evidence="1">
    <location>
        <begin position="84"/>
        <end position="104"/>
    </location>
</feature>
<dbReference type="InterPro" id="IPR036938">
    <property type="entry name" value="PAP2/HPO_sf"/>
</dbReference>
<evidence type="ECO:0000259" key="2">
    <source>
        <dbReference type="Pfam" id="PF01569"/>
    </source>
</evidence>
<keyword evidence="1" id="KW-0472">Membrane</keyword>
<sequence>MTQPLLWIWLIAALLFAVAPGLDLAVAALFFDAQRGVFPTDLLPALQTLRELIWNLFHLVALVPLIFGIQALYTKAPLRIPGRFWGYCVTLVVLGPVALVNLGLKSNWGRARPAEVAEFGGTSTFTPALQWADQCSNNCSFVSGEASAAAVAAILAGLMLWNVVPPARRRVLLVVLVTFVAVASIMRVMKGRHFLSDVVWAWIFMGTLAQVLARAFNLGPAVQRVTWAALRTDARSFWRDIRKTGQLWLRMLRLSWHRLTLLSRYMRKGDMRNV</sequence>
<feature type="domain" description="Phosphatidic acid phosphatase type 2/haloperoxidase" evidence="2">
    <location>
        <begin position="89"/>
        <end position="216"/>
    </location>
</feature>
<dbReference type="SUPFAM" id="SSF48317">
    <property type="entry name" value="Acid phosphatase/Vanadium-dependent haloperoxidase"/>
    <property type="match status" value="1"/>
</dbReference>
<dbReference type="RefSeq" id="WP_058288610.1">
    <property type="nucleotide sequence ID" value="NZ_CYSD01000012.1"/>
</dbReference>
<proteinExistence type="predicted"/>
<dbReference type="AlphaFoldDB" id="A0A0N7LYR7"/>
<keyword evidence="1" id="KW-0812">Transmembrane</keyword>
<keyword evidence="4" id="KW-1185">Reference proteome</keyword>
<dbReference type="EMBL" id="CYSD01000012">
    <property type="protein sequence ID" value="CUH75617.1"/>
    <property type="molecule type" value="Genomic_DNA"/>
</dbReference>
<organism evidence="3 4">
    <name type="scientific">Tritonibacter multivorans</name>
    <dbReference type="NCBI Taxonomy" id="928856"/>
    <lineage>
        <taxon>Bacteria</taxon>
        <taxon>Pseudomonadati</taxon>
        <taxon>Pseudomonadota</taxon>
        <taxon>Alphaproteobacteria</taxon>
        <taxon>Rhodobacterales</taxon>
        <taxon>Paracoccaceae</taxon>
        <taxon>Tritonibacter</taxon>
    </lineage>
</organism>
<gene>
    <name evidence="3" type="ORF">TRM7557_00477</name>
</gene>
<accession>A0A0N7LYR7</accession>
<dbReference type="Proteomes" id="UP000052022">
    <property type="component" value="Unassembled WGS sequence"/>
</dbReference>